<evidence type="ECO:0000313" key="2">
    <source>
        <dbReference type="EMBL" id="RLJ70179.1"/>
    </source>
</evidence>
<dbReference type="SUPFAM" id="SSF48452">
    <property type="entry name" value="TPR-like"/>
    <property type="match status" value="1"/>
</dbReference>
<dbReference type="Pfam" id="PF13181">
    <property type="entry name" value="TPR_8"/>
    <property type="match status" value="2"/>
</dbReference>
<dbReference type="InterPro" id="IPR019734">
    <property type="entry name" value="TPR_rpt"/>
</dbReference>
<name>A0A497XPY2_9AQUI</name>
<gene>
    <name evidence="2" type="ORF">BCF55_0445</name>
</gene>
<sequence>MREFVDIERETSKDFEKAKELFKEGRIEELKEFLKKLIERDPYYLEPYVFLNEIYEMEGRVKDAEGILEEAYRRAIELISEENKLPDRLEWKYPTNRHLIKALISMGVFYWEVGELEKALKIFKEVYKMNPSDEPGVRFYILAILEGMSFDEFEQVFTKDGEYDYEDLEQWFNKHSSTHEDIFSSYR</sequence>
<keyword evidence="1" id="KW-0802">TPR repeat</keyword>
<organism evidence="2 3">
    <name type="scientific">Hydrogenivirga caldilitoris</name>
    <dbReference type="NCBI Taxonomy" id="246264"/>
    <lineage>
        <taxon>Bacteria</taxon>
        <taxon>Pseudomonadati</taxon>
        <taxon>Aquificota</taxon>
        <taxon>Aquificia</taxon>
        <taxon>Aquificales</taxon>
        <taxon>Aquificaceae</taxon>
        <taxon>Hydrogenivirga</taxon>
    </lineage>
</organism>
<dbReference type="RefSeq" id="WP_245960375.1">
    <property type="nucleotide sequence ID" value="NZ_RCCJ01000001.1"/>
</dbReference>
<proteinExistence type="predicted"/>
<dbReference type="Gene3D" id="1.25.40.10">
    <property type="entry name" value="Tetratricopeptide repeat domain"/>
    <property type="match status" value="1"/>
</dbReference>
<keyword evidence="3" id="KW-1185">Reference proteome</keyword>
<reference evidence="2 3" key="1">
    <citation type="submission" date="2018-10" db="EMBL/GenBank/DDBJ databases">
        <title>Genomic Encyclopedia of Archaeal and Bacterial Type Strains, Phase II (KMG-II): from individual species to whole genera.</title>
        <authorList>
            <person name="Goeker M."/>
        </authorList>
    </citation>
    <scope>NUCLEOTIDE SEQUENCE [LARGE SCALE GENOMIC DNA]</scope>
    <source>
        <strain evidence="2 3">DSM 16510</strain>
    </source>
</reference>
<dbReference type="AlphaFoldDB" id="A0A497XPY2"/>
<evidence type="ECO:0000256" key="1">
    <source>
        <dbReference type="PROSITE-ProRule" id="PRU00339"/>
    </source>
</evidence>
<feature type="repeat" description="TPR" evidence="1">
    <location>
        <begin position="100"/>
        <end position="133"/>
    </location>
</feature>
<dbReference type="PROSITE" id="PS50293">
    <property type="entry name" value="TPR_REGION"/>
    <property type="match status" value="1"/>
</dbReference>
<dbReference type="Proteomes" id="UP000267841">
    <property type="component" value="Unassembled WGS sequence"/>
</dbReference>
<dbReference type="InterPro" id="IPR011990">
    <property type="entry name" value="TPR-like_helical_dom_sf"/>
</dbReference>
<dbReference type="EMBL" id="RCCJ01000001">
    <property type="protein sequence ID" value="RLJ70179.1"/>
    <property type="molecule type" value="Genomic_DNA"/>
</dbReference>
<dbReference type="PROSITE" id="PS50005">
    <property type="entry name" value="TPR"/>
    <property type="match status" value="1"/>
</dbReference>
<accession>A0A497XPY2</accession>
<protein>
    <submittedName>
        <fullName evidence="2">Tetratricopeptide repeat protein</fullName>
    </submittedName>
</protein>
<comment type="caution">
    <text evidence="2">The sequence shown here is derived from an EMBL/GenBank/DDBJ whole genome shotgun (WGS) entry which is preliminary data.</text>
</comment>
<evidence type="ECO:0000313" key="3">
    <source>
        <dbReference type="Proteomes" id="UP000267841"/>
    </source>
</evidence>